<evidence type="ECO:0000256" key="2">
    <source>
        <dbReference type="PROSITE-ProRule" id="PRU00192"/>
    </source>
</evidence>
<dbReference type="SUPFAM" id="SSF50044">
    <property type="entry name" value="SH3-domain"/>
    <property type="match status" value="1"/>
</dbReference>
<proteinExistence type="predicted"/>
<keyword evidence="4" id="KW-1185">Reference proteome</keyword>
<dbReference type="WBParaSite" id="ACAC_0001290201-mRNA-1">
    <property type="protein sequence ID" value="ACAC_0001290201-mRNA-1"/>
    <property type="gene ID" value="ACAC_0001290201"/>
</dbReference>
<organism evidence="4 5">
    <name type="scientific">Angiostrongylus cantonensis</name>
    <name type="common">Rat lungworm</name>
    <dbReference type="NCBI Taxonomy" id="6313"/>
    <lineage>
        <taxon>Eukaryota</taxon>
        <taxon>Metazoa</taxon>
        <taxon>Ecdysozoa</taxon>
        <taxon>Nematoda</taxon>
        <taxon>Chromadorea</taxon>
        <taxon>Rhabditida</taxon>
        <taxon>Rhabditina</taxon>
        <taxon>Rhabditomorpha</taxon>
        <taxon>Strongyloidea</taxon>
        <taxon>Metastrongylidae</taxon>
        <taxon>Angiostrongylus</taxon>
    </lineage>
</organism>
<dbReference type="Proteomes" id="UP000035642">
    <property type="component" value="Unassembled WGS sequence"/>
</dbReference>
<dbReference type="STRING" id="6313.A0A0K0DMI4"/>
<evidence type="ECO:0000256" key="1">
    <source>
        <dbReference type="ARBA" id="ARBA00022443"/>
    </source>
</evidence>
<keyword evidence="1 2" id="KW-0728">SH3 domain</keyword>
<reference evidence="4" key="1">
    <citation type="submission" date="2012-09" db="EMBL/GenBank/DDBJ databases">
        <authorList>
            <person name="Martin A.A."/>
        </authorList>
    </citation>
    <scope>NUCLEOTIDE SEQUENCE</scope>
</reference>
<dbReference type="PROSITE" id="PS50002">
    <property type="entry name" value="SH3"/>
    <property type="match status" value="1"/>
</dbReference>
<evidence type="ECO:0000313" key="5">
    <source>
        <dbReference type="WBParaSite" id="ACAC_0001290201-mRNA-1"/>
    </source>
</evidence>
<sequence length="177" mass="20352">MGETLEIIAKPEPVWWQARNALDSTGLVPVVCVRPCSYRRDLRPSTKRAQPVVVRQFRGRGAIHWFLRTAIPLKSNRSGDFLLNVECDMLLTRKQVDRHLFQPTLPAVARVLFDRRLNACGRTELKLENVITNSQCLHFVLPLKLMISYHRMKNCKAFKYCSLQESDPAKLEGLMSC</sequence>
<protein>
    <submittedName>
        <fullName evidence="5">SH3 domain-containing protein</fullName>
    </submittedName>
</protein>
<name>A0A0K0DMI4_ANGCA</name>
<dbReference type="AlphaFoldDB" id="A0A0K0DMI4"/>
<evidence type="ECO:0000313" key="4">
    <source>
        <dbReference type="Proteomes" id="UP000035642"/>
    </source>
</evidence>
<dbReference type="Gene3D" id="2.30.30.40">
    <property type="entry name" value="SH3 Domains"/>
    <property type="match status" value="1"/>
</dbReference>
<evidence type="ECO:0000259" key="3">
    <source>
        <dbReference type="PROSITE" id="PS50002"/>
    </source>
</evidence>
<reference evidence="5" key="2">
    <citation type="submission" date="2017-02" db="UniProtKB">
        <authorList>
            <consortium name="WormBaseParasite"/>
        </authorList>
    </citation>
    <scope>IDENTIFICATION</scope>
</reference>
<feature type="domain" description="SH3" evidence="3">
    <location>
        <begin position="1"/>
        <end position="38"/>
    </location>
</feature>
<dbReference type="InterPro" id="IPR001452">
    <property type="entry name" value="SH3_domain"/>
</dbReference>
<dbReference type="InterPro" id="IPR036028">
    <property type="entry name" value="SH3-like_dom_sf"/>
</dbReference>
<accession>A0A0K0DMI4</accession>